<feature type="domain" description="O-acyltransferase WSD1 C-terminal" evidence="13">
    <location>
        <begin position="291"/>
        <end position="435"/>
    </location>
</feature>
<dbReference type="InterPro" id="IPR009721">
    <property type="entry name" value="O-acyltransferase_WSD1_C"/>
</dbReference>
<dbReference type="Gene3D" id="3.30.559.10">
    <property type="entry name" value="Chloramphenicol acetyltransferase-like domain"/>
    <property type="match status" value="1"/>
</dbReference>
<dbReference type="InterPro" id="IPR045034">
    <property type="entry name" value="O-acyltransferase_WSD1-like"/>
</dbReference>
<dbReference type="EC" id="2.3.1.20" evidence="4 11"/>
<dbReference type="SUPFAM" id="SSF52777">
    <property type="entry name" value="CoA-dependent acyltransferases"/>
    <property type="match status" value="1"/>
</dbReference>
<dbReference type="Pfam" id="PF03007">
    <property type="entry name" value="WS_DGAT_cat"/>
    <property type="match status" value="1"/>
</dbReference>
<evidence type="ECO:0000256" key="10">
    <source>
        <dbReference type="ARBA" id="ARBA00048109"/>
    </source>
</evidence>
<protein>
    <recommendedName>
        <fullName evidence="4 11">Diacylglycerol O-acyltransferase</fullName>
        <ecNumber evidence="4 11">2.3.1.20</ecNumber>
    </recommendedName>
</protein>
<dbReference type="PANTHER" id="PTHR31650">
    <property type="entry name" value="O-ACYLTRANSFERASE (WSD1-LIKE) FAMILY PROTEIN"/>
    <property type="match status" value="1"/>
</dbReference>
<evidence type="ECO:0000256" key="5">
    <source>
        <dbReference type="ARBA" id="ARBA00022516"/>
    </source>
</evidence>
<proteinExistence type="inferred from homology"/>
<evidence type="ECO:0000256" key="8">
    <source>
        <dbReference type="ARBA" id="ARBA00023098"/>
    </source>
</evidence>
<dbReference type="InterPro" id="IPR004255">
    <property type="entry name" value="O-acyltransferase_WSD1_N"/>
</dbReference>
<dbReference type="PANTHER" id="PTHR31650:SF1">
    <property type="entry name" value="WAX ESTER SYNTHASE_DIACYLGLYCEROL ACYLTRANSFERASE 4-RELATED"/>
    <property type="match status" value="1"/>
</dbReference>
<dbReference type="GO" id="GO:0004144">
    <property type="term" value="F:diacylglycerol O-acyltransferase activity"/>
    <property type="evidence" value="ECO:0007669"/>
    <property type="project" value="UniProtKB-EC"/>
</dbReference>
<dbReference type="AlphaFoldDB" id="A0A935CD17"/>
<accession>A0A935CD17</accession>
<gene>
    <name evidence="14" type="ORF">IPF40_05500</name>
    <name evidence="15" type="ORF">IPP00_12545</name>
</gene>
<organism evidence="14 16">
    <name type="scientific">Candidatus Phosphoribacter hodrii</name>
    <dbReference type="NCBI Taxonomy" id="2953743"/>
    <lineage>
        <taxon>Bacteria</taxon>
        <taxon>Bacillati</taxon>
        <taxon>Actinomycetota</taxon>
        <taxon>Actinomycetes</taxon>
        <taxon>Micrococcales</taxon>
        <taxon>Dermatophilaceae</taxon>
        <taxon>Candidatus Phosphoribacter</taxon>
    </lineage>
</organism>
<keyword evidence="8 11" id="KW-0443">Lipid metabolism</keyword>
<evidence type="ECO:0000256" key="4">
    <source>
        <dbReference type="ARBA" id="ARBA00013244"/>
    </source>
</evidence>
<keyword evidence="9 11" id="KW-0012">Acyltransferase</keyword>
<evidence type="ECO:0000256" key="3">
    <source>
        <dbReference type="ARBA" id="ARBA00009587"/>
    </source>
</evidence>
<feature type="domain" description="O-acyltransferase WSD1-like N-terminal" evidence="12">
    <location>
        <begin position="8"/>
        <end position="249"/>
    </location>
</feature>
<dbReference type="Pfam" id="PF06974">
    <property type="entry name" value="WS_DGAT_C"/>
    <property type="match status" value="1"/>
</dbReference>
<evidence type="ECO:0000256" key="9">
    <source>
        <dbReference type="ARBA" id="ARBA00023315"/>
    </source>
</evidence>
<evidence type="ECO:0000259" key="13">
    <source>
        <dbReference type="Pfam" id="PF06974"/>
    </source>
</evidence>
<reference evidence="14 16" key="1">
    <citation type="submission" date="2020-10" db="EMBL/GenBank/DDBJ databases">
        <title>Connecting structure to function with the recovery of over 1000 high-quality activated sludge metagenome-assembled genomes encoding full-length rRNA genes using long-read sequencing.</title>
        <authorList>
            <person name="Singleton C.M."/>
            <person name="Petriglieri F."/>
            <person name="Kristensen J.M."/>
            <person name="Kirkegaard R.H."/>
            <person name="Michaelsen T.Y."/>
            <person name="Andersen M.H."/>
            <person name="Karst S.M."/>
            <person name="Dueholm M.S."/>
            <person name="Nielsen P.H."/>
            <person name="Albertsen M."/>
        </authorList>
    </citation>
    <scope>NUCLEOTIDE SEQUENCE [LARGE SCALE GENOMIC DNA]</scope>
    <source>
        <strain evidence="14">AalE_18-Q3-R2-46_BAT3C.188</strain>
        <strain evidence="15">Ribe_18-Q3-R11-54_MAXAC.001</strain>
    </source>
</reference>
<dbReference type="GO" id="GO:0019432">
    <property type="term" value="P:triglyceride biosynthetic process"/>
    <property type="evidence" value="ECO:0007669"/>
    <property type="project" value="TreeGrafter"/>
</dbReference>
<evidence type="ECO:0000313" key="15">
    <source>
        <dbReference type="EMBL" id="MBL0004767.1"/>
    </source>
</evidence>
<evidence type="ECO:0000256" key="6">
    <source>
        <dbReference type="ARBA" id="ARBA00022679"/>
    </source>
</evidence>
<dbReference type="GO" id="GO:0001666">
    <property type="term" value="P:response to hypoxia"/>
    <property type="evidence" value="ECO:0007669"/>
    <property type="project" value="TreeGrafter"/>
</dbReference>
<keyword evidence="5 11" id="KW-0444">Lipid biosynthesis</keyword>
<sequence length="447" mass="48888">MQARQVRPLDAAYLALDGPRTVGHVCLVLPLDGPITLTQLREQVGERVGRLPELRQRLHQGPNALDRPWWVDDPTFDIEAHVEEFHVGRRELGELVSELAMEALPRTQPLWQVHLLREGRRCYVMTKVHHSIADGSRYRDILHALFGTAQDDVPPWSPQRIPSAFDLATRGLVGASRWAWTSVYAAARAIADNPQSLGGVLNSVGVHGAPPTPFNRSVGPNRVWAFRTWGLAASKPTRAHFGVTVNDVMHAVVAAGLRQWLIEQNALPTSPLVALVPMSVRHLTTDPSGANRLSLGLCRIPTDIEDPVERIFSAREDMAEAKERPVLGEGALEVLTRLLGPTLEPASWVASTVRLLDTVRLPFNTIISNVPMGQDLFVIAGRRVTAVYPFAPLGDGMGVSITIQGYQGRLDVGISACADLLPDVEHLMDLMTAEYAHVCTLASLTGG</sequence>
<keyword evidence="7 11" id="KW-0319">Glycerol metabolism</keyword>
<evidence type="ECO:0000313" key="16">
    <source>
        <dbReference type="Proteomes" id="UP000718281"/>
    </source>
</evidence>
<dbReference type="InterPro" id="IPR023213">
    <property type="entry name" value="CAT-like_dom_sf"/>
</dbReference>
<name>A0A935CD17_9MICO</name>
<dbReference type="GO" id="GO:0051701">
    <property type="term" value="P:biological process involved in interaction with host"/>
    <property type="evidence" value="ECO:0007669"/>
    <property type="project" value="TreeGrafter"/>
</dbReference>
<evidence type="ECO:0000259" key="12">
    <source>
        <dbReference type="Pfam" id="PF03007"/>
    </source>
</evidence>
<dbReference type="GO" id="GO:0005886">
    <property type="term" value="C:plasma membrane"/>
    <property type="evidence" value="ECO:0007669"/>
    <property type="project" value="TreeGrafter"/>
</dbReference>
<dbReference type="GO" id="GO:0006071">
    <property type="term" value="P:glycerol metabolic process"/>
    <property type="evidence" value="ECO:0007669"/>
    <property type="project" value="UniProtKB-KW"/>
</dbReference>
<dbReference type="GO" id="GO:0071731">
    <property type="term" value="P:response to nitric oxide"/>
    <property type="evidence" value="ECO:0007669"/>
    <property type="project" value="TreeGrafter"/>
</dbReference>
<evidence type="ECO:0000256" key="7">
    <source>
        <dbReference type="ARBA" id="ARBA00022798"/>
    </source>
</evidence>
<evidence type="ECO:0000313" key="14">
    <source>
        <dbReference type="EMBL" id="MBK6300514.1"/>
    </source>
</evidence>
<dbReference type="EMBL" id="JADKGK010000022">
    <property type="protein sequence ID" value="MBL0004767.1"/>
    <property type="molecule type" value="Genomic_DNA"/>
</dbReference>
<comment type="pathway">
    <text evidence="1 11">Glycerolipid metabolism; triacylglycerol biosynthesis.</text>
</comment>
<dbReference type="EMBL" id="JADIXZ010000004">
    <property type="protein sequence ID" value="MBK6300514.1"/>
    <property type="molecule type" value="Genomic_DNA"/>
</dbReference>
<comment type="similarity">
    <text evidence="3 11">Belongs to the long-chain O-acyltransferase family.</text>
</comment>
<dbReference type="InterPro" id="IPR014292">
    <property type="entry name" value="Acyl_transf_WS/DGAT"/>
</dbReference>
<evidence type="ECO:0000256" key="1">
    <source>
        <dbReference type="ARBA" id="ARBA00004771"/>
    </source>
</evidence>
<comment type="pathway">
    <text evidence="2">Lipid metabolism.</text>
</comment>
<dbReference type="Proteomes" id="UP000886632">
    <property type="component" value="Unassembled WGS sequence"/>
</dbReference>
<evidence type="ECO:0000256" key="2">
    <source>
        <dbReference type="ARBA" id="ARBA00005189"/>
    </source>
</evidence>
<keyword evidence="6 11" id="KW-0808">Transferase</keyword>
<dbReference type="NCBIfam" id="TIGR02946">
    <property type="entry name" value="acyl_WS_DGAT"/>
    <property type="match status" value="1"/>
</dbReference>
<comment type="catalytic activity">
    <reaction evidence="10 11">
        <text>an acyl-CoA + a 1,2-diacyl-sn-glycerol = a triacyl-sn-glycerol + CoA</text>
        <dbReference type="Rhea" id="RHEA:10868"/>
        <dbReference type="ChEBI" id="CHEBI:17815"/>
        <dbReference type="ChEBI" id="CHEBI:57287"/>
        <dbReference type="ChEBI" id="CHEBI:58342"/>
        <dbReference type="ChEBI" id="CHEBI:64615"/>
        <dbReference type="EC" id="2.3.1.20"/>
    </reaction>
</comment>
<comment type="caution">
    <text evidence="14">The sequence shown here is derived from an EMBL/GenBank/DDBJ whole genome shotgun (WGS) entry which is preliminary data.</text>
</comment>
<evidence type="ECO:0000256" key="11">
    <source>
        <dbReference type="RuleBase" id="RU361241"/>
    </source>
</evidence>
<dbReference type="Proteomes" id="UP000718281">
    <property type="component" value="Unassembled WGS sequence"/>
</dbReference>